<dbReference type="OrthoDB" id="2748896at2759"/>
<evidence type="ECO:0000313" key="2">
    <source>
        <dbReference type="EMBL" id="TBU24672.1"/>
    </source>
</evidence>
<feature type="region of interest" description="Disordered" evidence="1">
    <location>
        <begin position="202"/>
        <end position="226"/>
    </location>
</feature>
<feature type="compositionally biased region" description="Low complexity" evidence="1">
    <location>
        <begin position="13"/>
        <end position="25"/>
    </location>
</feature>
<feature type="compositionally biased region" description="Basic and acidic residues" evidence="1">
    <location>
        <begin position="28"/>
        <end position="47"/>
    </location>
</feature>
<dbReference type="AlphaFoldDB" id="A0A4Q9MF22"/>
<feature type="region of interest" description="Disordered" evidence="1">
    <location>
        <begin position="1"/>
        <end position="69"/>
    </location>
</feature>
<evidence type="ECO:0000256" key="1">
    <source>
        <dbReference type="SAM" id="MobiDB-lite"/>
    </source>
</evidence>
<feature type="region of interest" description="Disordered" evidence="1">
    <location>
        <begin position="452"/>
        <end position="507"/>
    </location>
</feature>
<organism evidence="2">
    <name type="scientific">Dichomitus squalens</name>
    <dbReference type="NCBI Taxonomy" id="114155"/>
    <lineage>
        <taxon>Eukaryota</taxon>
        <taxon>Fungi</taxon>
        <taxon>Dikarya</taxon>
        <taxon>Basidiomycota</taxon>
        <taxon>Agaricomycotina</taxon>
        <taxon>Agaricomycetes</taxon>
        <taxon>Polyporales</taxon>
        <taxon>Polyporaceae</taxon>
        <taxon>Dichomitus</taxon>
    </lineage>
</organism>
<dbReference type="EMBL" id="ML143475">
    <property type="protein sequence ID" value="TBU24672.1"/>
    <property type="molecule type" value="Genomic_DNA"/>
</dbReference>
<feature type="compositionally biased region" description="Polar residues" evidence="1">
    <location>
        <begin position="1"/>
        <end position="12"/>
    </location>
</feature>
<feature type="compositionally biased region" description="Basic and acidic residues" evidence="1">
    <location>
        <begin position="461"/>
        <end position="477"/>
    </location>
</feature>
<name>A0A4Q9MF22_9APHY</name>
<accession>A0A4Q9MF22</accession>
<dbReference type="Proteomes" id="UP000292957">
    <property type="component" value="Unassembled WGS sequence"/>
</dbReference>
<gene>
    <name evidence="2" type="ORF">BD311DRAFT_780866</name>
</gene>
<proteinExistence type="predicted"/>
<sequence length="507" mass="55925">MSPSDTPRSSNLSSVPPSGNSTSSNKRSRTESEDQLRCSPIEQDRVAQRKQPAKPATPLGPTPILRVSLPIPSRSSQNMALASTRYDPGDFSGLPTALGENPHMWRTRRGSPPIAPSNLRDLMIPDTDFPHAHIPAFRIDGNVLEDQVQRIREITNPKVAIVIHGGGQELASAGGLLKEKVLELLSAITFPPSVPQHMVIDGTPPDVDPASSPTSTAQDATLPDPNAPSSAIHIHLPIACKSRQSSAFSQPWSWFVDLGPNSQRLYEWLLYHEVFPITPSLSFSVHPFTATIPTVDDHDSDVARKQVLKDIKAFVWMDRDFTVRTTLQVQRNWGLSGNPVTLLKHSTDTLHIVNVVAKLKSSRKEVPAYLVYAKPTSNDKEEYLKWVAKFTSPGAYWRGAFRLDIGKATVECKLCKDTSHCARACPLATDGWTGTVVEDIYTTQELKARAARSSMAASSSSDHDWQRVRERRVDTVTRPHTMGRSVQKSPRKGPRRDGQGKGKGVRR</sequence>
<protein>
    <submittedName>
        <fullName evidence="2">Uncharacterized protein</fullName>
    </submittedName>
</protein>
<reference evidence="2" key="1">
    <citation type="submission" date="2019-01" db="EMBL/GenBank/DDBJ databases">
        <title>Draft genome sequences of three monokaryotic isolates of the white-rot basidiomycete fungus Dichomitus squalens.</title>
        <authorList>
            <consortium name="DOE Joint Genome Institute"/>
            <person name="Lopez S.C."/>
            <person name="Andreopoulos B."/>
            <person name="Pangilinan J."/>
            <person name="Lipzen A."/>
            <person name="Riley R."/>
            <person name="Ahrendt S."/>
            <person name="Ng V."/>
            <person name="Barry K."/>
            <person name="Daum C."/>
            <person name="Grigoriev I.V."/>
            <person name="Hilden K.S."/>
            <person name="Makela M.R."/>
            <person name="de Vries R.P."/>
        </authorList>
    </citation>
    <scope>NUCLEOTIDE SEQUENCE [LARGE SCALE GENOMIC DNA]</scope>
    <source>
        <strain evidence="2">OM18370.1</strain>
    </source>
</reference>